<reference evidence="2 3" key="1">
    <citation type="submission" date="2009-02" db="EMBL/GenBank/DDBJ databases">
        <title>Annotation of Streptomyces hygroscopicus strain ATCC 53653.</title>
        <authorList>
            <consortium name="The Broad Institute Genome Sequencing Platform"/>
            <consortium name="Broad Institute Microbial Sequencing Center"/>
            <person name="Fischbach M."/>
            <person name="Godfrey P."/>
            <person name="Ward D."/>
            <person name="Young S."/>
            <person name="Zeng Q."/>
            <person name="Koehrsen M."/>
            <person name="Alvarado L."/>
            <person name="Berlin A.M."/>
            <person name="Bochicchio J."/>
            <person name="Borenstein D."/>
            <person name="Chapman S.B."/>
            <person name="Chen Z."/>
            <person name="Engels R."/>
            <person name="Freedman E."/>
            <person name="Gellesch M."/>
            <person name="Goldberg J."/>
            <person name="Griggs A."/>
            <person name="Gujja S."/>
            <person name="Heilman E.R."/>
            <person name="Heiman D.I."/>
            <person name="Hepburn T.A."/>
            <person name="Howarth C."/>
            <person name="Jen D."/>
            <person name="Larson L."/>
            <person name="Lewis B."/>
            <person name="Mehta T."/>
            <person name="Park D."/>
            <person name="Pearson M."/>
            <person name="Richards J."/>
            <person name="Roberts A."/>
            <person name="Saif S."/>
            <person name="Shea T.D."/>
            <person name="Shenoy N."/>
            <person name="Sisk P."/>
            <person name="Stolte C."/>
            <person name="Sykes S.N."/>
            <person name="Thomson T."/>
            <person name="Walk T."/>
            <person name="White J."/>
            <person name="Yandava C."/>
            <person name="Straight P."/>
            <person name="Clardy J."/>
            <person name="Hung D."/>
            <person name="Kolter R."/>
            <person name="Mekalanos J."/>
            <person name="Walker S."/>
            <person name="Walsh C.T."/>
            <person name="Wieland-Brown L.C."/>
            <person name="Haas B."/>
            <person name="Nusbaum C."/>
            <person name="Birren B."/>
        </authorList>
    </citation>
    <scope>NUCLEOTIDE SEQUENCE [LARGE SCALE GENOMIC DNA]</scope>
    <source>
        <strain evidence="2 3">ATCC 53653</strain>
    </source>
</reference>
<feature type="region of interest" description="Disordered" evidence="1">
    <location>
        <begin position="1"/>
        <end position="36"/>
    </location>
</feature>
<dbReference type="SUPFAM" id="SSF48371">
    <property type="entry name" value="ARM repeat"/>
    <property type="match status" value="1"/>
</dbReference>
<gene>
    <name evidence="2" type="ORF">SSOG_01374</name>
</gene>
<dbReference type="RefSeq" id="WP_009713484.1">
    <property type="nucleotide sequence ID" value="NZ_GG657754.1"/>
</dbReference>
<dbReference type="InterPro" id="IPR016024">
    <property type="entry name" value="ARM-type_fold"/>
</dbReference>
<dbReference type="HOGENOM" id="CLU_022537_0_0_11"/>
<accession>D9WMV2</accession>
<proteinExistence type="predicted"/>
<name>D9WMV2_9ACTN</name>
<dbReference type="STRING" id="457427.SSOG_01374"/>
<protein>
    <submittedName>
        <fullName evidence="2">LigA protein</fullName>
    </submittedName>
</protein>
<sequence length="697" mass="76542">MSEQPAEEKADQHLDETAPGSEESEQPEEENDRPQDPWAARRELHRHAPTAIGGSLVGGAQTGVSGGSVTGDVVLGTKIEHHYRFGAATHTSGSIPDSELRDLRQVFAGYEELVHPLVDRLRDERVLVLSGAPFSGRRSAALMLLHALDAVPVRALDPKTRPTALNEQVTGDTRGYLVLDLVTGHDAPLRDIDLWSVRDELKQNNAYLVITVDLFAVLHGVDAVEWQPPSPESVVRSHLHHLVDDPPRERELLGLPPAREFLGRTDHQLREAAEFAKALSDHAEGGRSLDQLAAFGRSMIQEQVREWFGGDEASLRDKAFLISLAAFDEAAYALTAEVSDDLYAQFQGTEDANRRARVGVFGTSITKRLRLARATAYWQEEHTEWGPVTQRMARFQEGRVAAEVLREVWTGHPSARPGLIRWLQRLANDGRPLVRTRAAVAAAVLAQADLPSAMALLIEGWAKSKRYRDCLVAANALATAHAVGAPNVPAILRTWCDGDPAEPRLRWTAIRGYALVGAMMPREALAALADAARTGEDEQEARHIAESAALLLTDESPAVREQVLRDMAELLGDAPSVRRLALHAFVLACTHTDDLLILRWYATAGERGGPEDARQLAHLWRTVLNDMRYTSEALKALGDWVREADQDPEAERHLAVLLPALAVTGDDRKRIGHLLATLRDRRGDAPLPVAARLSAAL</sequence>
<dbReference type="AlphaFoldDB" id="D9WMV2"/>
<evidence type="ECO:0000313" key="2">
    <source>
        <dbReference type="EMBL" id="EFL21662.1"/>
    </source>
</evidence>
<evidence type="ECO:0000256" key="1">
    <source>
        <dbReference type="SAM" id="MobiDB-lite"/>
    </source>
</evidence>
<dbReference type="EMBL" id="GG657754">
    <property type="protein sequence ID" value="EFL21662.1"/>
    <property type="molecule type" value="Genomic_DNA"/>
</dbReference>
<organism evidence="2 3">
    <name type="scientific">Streptomyces himastatinicus ATCC 53653</name>
    <dbReference type="NCBI Taxonomy" id="457427"/>
    <lineage>
        <taxon>Bacteria</taxon>
        <taxon>Bacillati</taxon>
        <taxon>Actinomycetota</taxon>
        <taxon>Actinomycetes</taxon>
        <taxon>Kitasatosporales</taxon>
        <taxon>Streptomycetaceae</taxon>
        <taxon>Streptomyces</taxon>
        <taxon>Streptomyces violaceusniger group</taxon>
    </lineage>
</organism>
<dbReference type="Proteomes" id="UP000003963">
    <property type="component" value="Unassembled WGS sequence"/>
</dbReference>
<feature type="compositionally biased region" description="Acidic residues" evidence="1">
    <location>
        <begin position="22"/>
        <end position="31"/>
    </location>
</feature>
<dbReference type="OrthoDB" id="3874172at2"/>
<keyword evidence="3" id="KW-1185">Reference proteome</keyword>
<feature type="compositionally biased region" description="Basic and acidic residues" evidence="1">
    <location>
        <begin position="1"/>
        <end position="16"/>
    </location>
</feature>
<evidence type="ECO:0000313" key="3">
    <source>
        <dbReference type="Proteomes" id="UP000003963"/>
    </source>
</evidence>